<keyword evidence="8" id="KW-1185">Reference proteome</keyword>
<dbReference type="OrthoDB" id="151996at2"/>
<dbReference type="Pfam" id="PF00106">
    <property type="entry name" value="adh_short"/>
    <property type="match status" value="1"/>
</dbReference>
<comment type="similarity">
    <text evidence="1 3">Belongs to the short-chain dehydrogenases/reductases (SDR) family.</text>
</comment>
<dbReference type="AlphaFoldDB" id="A0A3A9YDP8"/>
<dbReference type="PANTHER" id="PTHR44196:SF1">
    <property type="entry name" value="DEHYDROGENASE_REDUCTASE SDR FAMILY MEMBER 7B"/>
    <property type="match status" value="1"/>
</dbReference>
<reference evidence="8 9" key="1">
    <citation type="submission" date="2018-09" db="EMBL/GenBank/DDBJ databases">
        <title>Micromonospora sp. nov. MS1-9, isolated from a root of Musa sp.</title>
        <authorList>
            <person name="Kuncharoen N."/>
            <person name="Kudo T."/>
            <person name="Ohkuma M."/>
            <person name="Yuki M."/>
            <person name="Tanasupawat S."/>
        </authorList>
    </citation>
    <scope>NUCLEOTIDE SEQUENCE [LARGE SCALE GENOMIC DNA]</scope>
    <source>
        <strain evidence="7 9">MS1-9</strain>
        <strain evidence="6 8">NGC1-4</strain>
    </source>
</reference>
<dbReference type="EMBL" id="RAZT01000002">
    <property type="protein sequence ID" value="RKN35331.1"/>
    <property type="molecule type" value="Genomic_DNA"/>
</dbReference>
<comment type="caution">
    <text evidence="7">The sequence shown here is derived from an EMBL/GenBank/DDBJ whole genome shotgun (WGS) entry which is preliminary data.</text>
</comment>
<dbReference type="InterPro" id="IPR036291">
    <property type="entry name" value="NAD(P)-bd_dom_sf"/>
</dbReference>
<proteinExistence type="inferred from homology"/>
<dbReference type="PROSITE" id="PS00061">
    <property type="entry name" value="ADH_SHORT"/>
    <property type="match status" value="1"/>
</dbReference>
<dbReference type="GO" id="GO:0016020">
    <property type="term" value="C:membrane"/>
    <property type="evidence" value="ECO:0007669"/>
    <property type="project" value="TreeGrafter"/>
</dbReference>
<dbReference type="Proteomes" id="UP000275865">
    <property type="component" value="Unassembled WGS sequence"/>
</dbReference>
<dbReference type="PRINTS" id="PR00081">
    <property type="entry name" value="GDHRDH"/>
</dbReference>
<dbReference type="EMBL" id="RAZS01000009">
    <property type="protein sequence ID" value="RKN16103.1"/>
    <property type="molecule type" value="Genomic_DNA"/>
</dbReference>
<evidence type="ECO:0000259" key="5">
    <source>
        <dbReference type="SMART" id="SM00822"/>
    </source>
</evidence>
<feature type="compositionally biased region" description="Basic and acidic residues" evidence="4">
    <location>
        <begin position="267"/>
        <end position="289"/>
    </location>
</feature>
<dbReference type="GO" id="GO:0016491">
    <property type="term" value="F:oxidoreductase activity"/>
    <property type="evidence" value="ECO:0007669"/>
    <property type="project" value="UniProtKB-KW"/>
</dbReference>
<organism evidence="7 9">
    <name type="scientific">Micromonospora musae</name>
    <dbReference type="NCBI Taxonomy" id="1894970"/>
    <lineage>
        <taxon>Bacteria</taxon>
        <taxon>Bacillati</taxon>
        <taxon>Actinomycetota</taxon>
        <taxon>Actinomycetes</taxon>
        <taxon>Micromonosporales</taxon>
        <taxon>Micromonosporaceae</taxon>
        <taxon>Micromonospora</taxon>
    </lineage>
</organism>
<name>A0A3A9YDP8_9ACTN</name>
<feature type="domain" description="Ketoreductase" evidence="5">
    <location>
        <begin position="3"/>
        <end position="190"/>
    </location>
</feature>
<dbReference type="Proteomes" id="UP000271548">
    <property type="component" value="Unassembled WGS sequence"/>
</dbReference>
<accession>A0A3A9YDP8</accession>
<evidence type="ECO:0000256" key="3">
    <source>
        <dbReference type="RuleBase" id="RU000363"/>
    </source>
</evidence>
<dbReference type="InterPro" id="IPR002347">
    <property type="entry name" value="SDR_fam"/>
</dbReference>
<dbReference type="SUPFAM" id="SSF51735">
    <property type="entry name" value="NAD(P)-binding Rossmann-fold domains"/>
    <property type="match status" value="1"/>
</dbReference>
<dbReference type="PANTHER" id="PTHR44196">
    <property type="entry name" value="DEHYDROGENASE/REDUCTASE SDR FAMILY MEMBER 7B"/>
    <property type="match status" value="1"/>
</dbReference>
<dbReference type="SMART" id="SM00822">
    <property type="entry name" value="PKS_KR"/>
    <property type="match status" value="1"/>
</dbReference>
<dbReference type="InterPro" id="IPR020904">
    <property type="entry name" value="Sc_DH/Rdtase_CS"/>
</dbReference>
<dbReference type="PRINTS" id="PR00080">
    <property type="entry name" value="SDRFAMILY"/>
</dbReference>
<evidence type="ECO:0000313" key="8">
    <source>
        <dbReference type="Proteomes" id="UP000271548"/>
    </source>
</evidence>
<protein>
    <submittedName>
        <fullName evidence="7">SDR family NAD(P)-dependent oxidoreductase</fullName>
    </submittedName>
</protein>
<evidence type="ECO:0000256" key="1">
    <source>
        <dbReference type="ARBA" id="ARBA00006484"/>
    </source>
</evidence>
<dbReference type="InterPro" id="IPR057326">
    <property type="entry name" value="KR_dom"/>
</dbReference>
<evidence type="ECO:0000256" key="4">
    <source>
        <dbReference type="SAM" id="MobiDB-lite"/>
    </source>
</evidence>
<dbReference type="NCBIfam" id="NF005495">
    <property type="entry name" value="PRK07109.1"/>
    <property type="match status" value="1"/>
</dbReference>
<evidence type="ECO:0000256" key="2">
    <source>
        <dbReference type="ARBA" id="ARBA00023002"/>
    </source>
</evidence>
<keyword evidence="2" id="KW-0560">Oxidoreductase</keyword>
<evidence type="ECO:0000313" key="6">
    <source>
        <dbReference type="EMBL" id="RKN16103.1"/>
    </source>
</evidence>
<sequence length="333" mass="36025">MTQSVVVTGASAGVGRAVARAYAQRGARVALIARGEAGLAAAERDCRTRGAVDVRAYRVDVADAGAVQQAADDVVHHWGTIDAWVNNAMVSVFAPAWEITAPEFRRVTEVNYLGTVHGTLAALRHMRAHGRGAIVQVGSALAYRGIPLQSAYCASKHAIQGFNDSLRAELLHDCPAVSLSMVQLPALNTPQFSWVRTRLPRHPQPVPPIFAPEVAARAVLWAADRGVRELNVGGPTWQARLGDMFLPGLLDRKLARDGYDSQQTETPIDRATWRDNLDRPGDDEQDHGADGIFTDQARHRSAALWVDVHKRALSGLALAGLTLALAGLARRRR</sequence>
<dbReference type="RefSeq" id="WP_120681324.1">
    <property type="nucleotide sequence ID" value="NZ_RAZS01000009.1"/>
</dbReference>
<evidence type="ECO:0000313" key="7">
    <source>
        <dbReference type="EMBL" id="RKN35331.1"/>
    </source>
</evidence>
<evidence type="ECO:0000313" key="9">
    <source>
        <dbReference type="Proteomes" id="UP000275865"/>
    </source>
</evidence>
<feature type="region of interest" description="Disordered" evidence="4">
    <location>
        <begin position="257"/>
        <end position="290"/>
    </location>
</feature>
<dbReference type="Gene3D" id="3.40.50.720">
    <property type="entry name" value="NAD(P)-binding Rossmann-like Domain"/>
    <property type="match status" value="1"/>
</dbReference>
<gene>
    <name evidence="7" type="ORF">D7044_03915</name>
    <name evidence="6" type="ORF">D7147_23710</name>
</gene>